<accession>A0A165PJP7</accession>
<protein>
    <recommendedName>
        <fullName evidence="4">F-box domain-containing protein</fullName>
    </recommendedName>
</protein>
<proteinExistence type="predicted"/>
<organism evidence="2 3">
    <name type="scientific">Exidia glandulosa HHB12029</name>
    <dbReference type="NCBI Taxonomy" id="1314781"/>
    <lineage>
        <taxon>Eukaryota</taxon>
        <taxon>Fungi</taxon>
        <taxon>Dikarya</taxon>
        <taxon>Basidiomycota</taxon>
        <taxon>Agaricomycotina</taxon>
        <taxon>Agaricomycetes</taxon>
        <taxon>Auriculariales</taxon>
        <taxon>Exidiaceae</taxon>
        <taxon>Exidia</taxon>
    </lineage>
</organism>
<dbReference type="AlphaFoldDB" id="A0A165PJP7"/>
<evidence type="ECO:0008006" key="4">
    <source>
        <dbReference type="Google" id="ProtNLM"/>
    </source>
</evidence>
<dbReference type="InParanoid" id="A0A165PJP7"/>
<dbReference type="InterPro" id="IPR032675">
    <property type="entry name" value="LRR_dom_sf"/>
</dbReference>
<dbReference type="EMBL" id="KV425889">
    <property type="protein sequence ID" value="KZW02269.1"/>
    <property type="molecule type" value="Genomic_DNA"/>
</dbReference>
<feature type="region of interest" description="Disordered" evidence="1">
    <location>
        <begin position="473"/>
        <end position="503"/>
    </location>
</feature>
<dbReference type="OrthoDB" id="2885092at2759"/>
<evidence type="ECO:0000256" key="1">
    <source>
        <dbReference type="SAM" id="MobiDB-lite"/>
    </source>
</evidence>
<dbReference type="PANTHER" id="PTHR38926:SF5">
    <property type="entry name" value="F-BOX AND LEUCINE-RICH REPEAT PROTEIN 6"/>
    <property type="match status" value="1"/>
</dbReference>
<dbReference type="PANTHER" id="PTHR38926">
    <property type="entry name" value="F-BOX DOMAIN CONTAINING PROTEIN, EXPRESSED"/>
    <property type="match status" value="1"/>
</dbReference>
<dbReference type="STRING" id="1314781.A0A165PJP7"/>
<name>A0A165PJP7_EXIGL</name>
<keyword evidence="3" id="KW-1185">Reference proteome</keyword>
<evidence type="ECO:0000313" key="3">
    <source>
        <dbReference type="Proteomes" id="UP000077266"/>
    </source>
</evidence>
<evidence type="ECO:0000313" key="2">
    <source>
        <dbReference type="EMBL" id="KZW02269.1"/>
    </source>
</evidence>
<dbReference type="SUPFAM" id="SSF52047">
    <property type="entry name" value="RNI-like"/>
    <property type="match status" value="1"/>
</dbReference>
<gene>
    <name evidence="2" type="ORF">EXIGLDRAFT_735746</name>
</gene>
<dbReference type="Gene3D" id="3.80.10.10">
    <property type="entry name" value="Ribonuclease Inhibitor"/>
    <property type="match status" value="1"/>
</dbReference>
<sequence length="524" mass="58038">MSYLPLPTAVETQTTRALITALHEEIRVLELEIQSRAAKIAFIRDDIAQKESFIAPVRRLPFDVLAEIVVAAASDHATSVHALRTLSSLCKTWRDATLRTPRAWTKITFVDAFGVFDPHVARSALSSMQDVRLWFSRSGTCPVDAVFKCPGSAAAEEDEIFRIVYDNASRLRTLTIYNPFPNVDGALATKALAQPMPLLEHLGVDSYVERLDAASRGSILQCLPRLSSIALRDSLSHVPDALRGQLRDLHIAYAQPSPILDELRTVGRYPLLQSLRLTSLHHSDLPGVPVELGGLRVLYLGLNTIRSGPSFLHSIAVPKLERLAIRLDYTYISEMTKKDAASMLDSVFKLDPPLRELHLQGISLSDIELHKALCRLPLLEVLVMLETKSSDKLCDALSAPRRRGGWICPRLTHLCVGNATATRAHKHSVSRAGVEKVAHARSIAGDVATLRRVRLDTSELCYVGTAWAWDSEERGEDDSSSDSDSTSSSDVRNHDNVFESGRSPTVPLWWQVDVSPYFNFDPDT</sequence>
<dbReference type="Proteomes" id="UP000077266">
    <property type="component" value="Unassembled WGS sequence"/>
</dbReference>
<reference evidence="2 3" key="1">
    <citation type="journal article" date="2016" name="Mol. Biol. Evol.">
        <title>Comparative Genomics of Early-Diverging Mushroom-Forming Fungi Provides Insights into the Origins of Lignocellulose Decay Capabilities.</title>
        <authorList>
            <person name="Nagy L.G."/>
            <person name="Riley R."/>
            <person name="Tritt A."/>
            <person name="Adam C."/>
            <person name="Daum C."/>
            <person name="Floudas D."/>
            <person name="Sun H."/>
            <person name="Yadav J.S."/>
            <person name="Pangilinan J."/>
            <person name="Larsson K.H."/>
            <person name="Matsuura K."/>
            <person name="Barry K."/>
            <person name="Labutti K."/>
            <person name="Kuo R."/>
            <person name="Ohm R.A."/>
            <person name="Bhattacharya S.S."/>
            <person name="Shirouzu T."/>
            <person name="Yoshinaga Y."/>
            <person name="Martin F.M."/>
            <person name="Grigoriev I.V."/>
            <person name="Hibbett D.S."/>
        </authorList>
    </citation>
    <scope>NUCLEOTIDE SEQUENCE [LARGE SCALE GENOMIC DNA]</scope>
    <source>
        <strain evidence="2 3">HHB12029</strain>
    </source>
</reference>